<feature type="region of interest" description="Disordered" evidence="7">
    <location>
        <begin position="1"/>
        <end position="20"/>
    </location>
</feature>
<dbReference type="Proteomes" id="UP001139485">
    <property type="component" value="Unassembled WGS sequence"/>
</dbReference>
<keyword evidence="9" id="KW-1185">Reference proteome</keyword>
<evidence type="ECO:0000313" key="9">
    <source>
        <dbReference type="Proteomes" id="UP001139485"/>
    </source>
</evidence>
<accession>A0A9X2D817</accession>
<dbReference type="GO" id="GO:0006412">
    <property type="term" value="P:translation"/>
    <property type="evidence" value="ECO:0007669"/>
    <property type="project" value="UniProtKB-UniRule"/>
</dbReference>
<dbReference type="AlphaFoldDB" id="A0A9X2D817"/>
<dbReference type="HAMAP" id="MF_00270">
    <property type="entry name" value="Ribosomal_bS18"/>
    <property type="match status" value="1"/>
</dbReference>
<evidence type="ECO:0000256" key="1">
    <source>
        <dbReference type="ARBA" id="ARBA00005589"/>
    </source>
</evidence>
<dbReference type="Gene3D" id="4.10.640.10">
    <property type="entry name" value="Ribosomal protein S18"/>
    <property type="match status" value="1"/>
</dbReference>
<keyword evidence="5" id="KW-0694">RNA-binding</keyword>
<dbReference type="SUPFAM" id="SSF46911">
    <property type="entry name" value="Ribosomal protein S18"/>
    <property type="match status" value="1"/>
</dbReference>
<evidence type="ECO:0000256" key="7">
    <source>
        <dbReference type="SAM" id="MobiDB-lite"/>
    </source>
</evidence>
<dbReference type="Pfam" id="PF01084">
    <property type="entry name" value="Ribosomal_S18"/>
    <property type="match status" value="1"/>
</dbReference>
<evidence type="ECO:0000256" key="6">
    <source>
        <dbReference type="RuleBase" id="RU003910"/>
    </source>
</evidence>
<feature type="compositionally biased region" description="Basic residues" evidence="7">
    <location>
        <begin position="1"/>
        <end position="18"/>
    </location>
</feature>
<comment type="similarity">
    <text evidence="1 5 6">Belongs to the bacterial ribosomal protein bS18 family.</text>
</comment>
<evidence type="ECO:0000256" key="3">
    <source>
        <dbReference type="ARBA" id="ARBA00023274"/>
    </source>
</evidence>
<organism evidence="8 9">
    <name type="scientific">Nocardioides bruguierae</name>
    <dbReference type="NCBI Taxonomy" id="2945102"/>
    <lineage>
        <taxon>Bacteria</taxon>
        <taxon>Bacillati</taxon>
        <taxon>Actinomycetota</taxon>
        <taxon>Actinomycetes</taxon>
        <taxon>Propionibacteriales</taxon>
        <taxon>Nocardioidaceae</taxon>
        <taxon>Nocardioides</taxon>
    </lineage>
</organism>
<dbReference type="PROSITE" id="PS00057">
    <property type="entry name" value="RIBOSOMAL_S18"/>
    <property type="match status" value="1"/>
</dbReference>
<comment type="function">
    <text evidence="5">Binds as a heterodimer with protein bS6 to the central domain of the 16S rRNA, where it helps stabilize the platform of the 30S subunit.</text>
</comment>
<evidence type="ECO:0000256" key="4">
    <source>
        <dbReference type="ARBA" id="ARBA00035141"/>
    </source>
</evidence>
<evidence type="ECO:0000256" key="5">
    <source>
        <dbReference type="HAMAP-Rule" id="MF_00270"/>
    </source>
</evidence>
<dbReference type="GO" id="GO:0070181">
    <property type="term" value="F:small ribosomal subunit rRNA binding"/>
    <property type="evidence" value="ECO:0007669"/>
    <property type="project" value="TreeGrafter"/>
</dbReference>
<keyword evidence="5" id="KW-0699">rRNA-binding</keyword>
<name>A0A9X2D817_9ACTN</name>
<gene>
    <name evidence="5 8" type="primary">rpsR</name>
    <name evidence="8" type="ORF">M8330_11270</name>
</gene>
<proteinExistence type="inferred from homology"/>
<dbReference type="PRINTS" id="PR00974">
    <property type="entry name" value="RIBOSOMALS18"/>
</dbReference>
<keyword evidence="3 5" id="KW-0687">Ribonucleoprotein</keyword>
<dbReference type="GO" id="GO:0022627">
    <property type="term" value="C:cytosolic small ribosomal subunit"/>
    <property type="evidence" value="ECO:0007669"/>
    <property type="project" value="TreeGrafter"/>
</dbReference>
<dbReference type="NCBIfam" id="TIGR00165">
    <property type="entry name" value="S18"/>
    <property type="match status" value="1"/>
</dbReference>
<dbReference type="PANTHER" id="PTHR13479">
    <property type="entry name" value="30S RIBOSOMAL PROTEIN S18"/>
    <property type="match status" value="1"/>
</dbReference>
<dbReference type="InterPro" id="IPR036870">
    <property type="entry name" value="Ribosomal_bS18_sf"/>
</dbReference>
<evidence type="ECO:0000256" key="2">
    <source>
        <dbReference type="ARBA" id="ARBA00022980"/>
    </source>
</evidence>
<dbReference type="InterPro" id="IPR018275">
    <property type="entry name" value="Ribosomal_bS18_CS"/>
</dbReference>
<evidence type="ECO:0000313" key="8">
    <source>
        <dbReference type="EMBL" id="MCM0620870.1"/>
    </source>
</evidence>
<dbReference type="InterPro" id="IPR001648">
    <property type="entry name" value="Ribosomal_bS18"/>
</dbReference>
<sequence>MSAPRGARKPRTTTRTRRSQPLLAPTVAHVDYKDTDLLRTFVSDRGKIRSRRVTGITPRQQRMVTRAIKNAREVALLPYTSARR</sequence>
<comment type="subunit">
    <text evidence="5">Part of the 30S ribosomal subunit. Forms a tight heterodimer with protein bS6.</text>
</comment>
<dbReference type="RefSeq" id="WP_250827394.1">
    <property type="nucleotide sequence ID" value="NZ_JAMOIL010000012.1"/>
</dbReference>
<reference evidence="8" key="1">
    <citation type="submission" date="2022-05" db="EMBL/GenBank/DDBJ databases">
        <authorList>
            <person name="Tuo L."/>
        </authorList>
    </citation>
    <scope>NUCLEOTIDE SEQUENCE</scope>
    <source>
        <strain evidence="8">BSK12Z-4</strain>
    </source>
</reference>
<dbReference type="GO" id="GO:0003735">
    <property type="term" value="F:structural constituent of ribosome"/>
    <property type="evidence" value="ECO:0007669"/>
    <property type="project" value="InterPro"/>
</dbReference>
<dbReference type="PANTHER" id="PTHR13479:SF40">
    <property type="entry name" value="SMALL RIBOSOMAL SUBUNIT PROTEIN BS18M"/>
    <property type="match status" value="1"/>
</dbReference>
<protein>
    <recommendedName>
        <fullName evidence="4 5">Small ribosomal subunit protein bS18</fullName>
    </recommendedName>
</protein>
<comment type="caution">
    <text evidence="8">The sequence shown here is derived from an EMBL/GenBank/DDBJ whole genome shotgun (WGS) entry which is preliminary data.</text>
</comment>
<keyword evidence="2 5" id="KW-0689">Ribosomal protein</keyword>
<dbReference type="EMBL" id="JAMOIL010000012">
    <property type="protein sequence ID" value="MCM0620870.1"/>
    <property type="molecule type" value="Genomic_DNA"/>
</dbReference>